<dbReference type="STRING" id="1965070.A0A3S3PYS1"/>
<protein>
    <submittedName>
        <fullName evidence="1">Diphosphoinositol polyphosphate phosphohydrolase-like protein</fullName>
    </submittedName>
</protein>
<feature type="non-terminal residue" evidence="1">
    <location>
        <position position="33"/>
    </location>
</feature>
<evidence type="ECO:0000313" key="1">
    <source>
        <dbReference type="EMBL" id="RWS00322.1"/>
    </source>
</evidence>
<keyword evidence="1" id="KW-0378">Hydrolase</keyword>
<name>A0A3S3PYS1_9ACAR</name>
<evidence type="ECO:0000313" key="2">
    <source>
        <dbReference type="Proteomes" id="UP000285301"/>
    </source>
</evidence>
<keyword evidence="2" id="KW-1185">Reference proteome</keyword>
<sequence>MVKEKPNSTRIYDEDGYRRRAACLCVKGSDETE</sequence>
<dbReference type="EMBL" id="NCKU01011766">
    <property type="protein sequence ID" value="RWS00322.1"/>
    <property type="molecule type" value="Genomic_DNA"/>
</dbReference>
<dbReference type="GO" id="GO:0016787">
    <property type="term" value="F:hydrolase activity"/>
    <property type="evidence" value="ECO:0007669"/>
    <property type="project" value="UniProtKB-KW"/>
</dbReference>
<organism evidence="1 2">
    <name type="scientific">Dinothrombium tinctorium</name>
    <dbReference type="NCBI Taxonomy" id="1965070"/>
    <lineage>
        <taxon>Eukaryota</taxon>
        <taxon>Metazoa</taxon>
        <taxon>Ecdysozoa</taxon>
        <taxon>Arthropoda</taxon>
        <taxon>Chelicerata</taxon>
        <taxon>Arachnida</taxon>
        <taxon>Acari</taxon>
        <taxon>Acariformes</taxon>
        <taxon>Trombidiformes</taxon>
        <taxon>Prostigmata</taxon>
        <taxon>Anystina</taxon>
        <taxon>Parasitengona</taxon>
        <taxon>Trombidioidea</taxon>
        <taxon>Trombidiidae</taxon>
        <taxon>Dinothrombium</taxon>
    </lineage>
</organism>
<dbReference type="AlphaFoldDB" id="A0A3S3PYS1"/>
<dbReference type="OrthoDB" id="2011998at2759"/>
<dbReference type="Proteomes" id="UP000285301">
    <property type="component" value="Unassembled WGS sequence"/>
</dbReference>
<comment type="caution">
    <text evidence="1">The sequence shown here is derived from an EMBL/GenBank/DDBJ whole genome shotgun (WGS) entry which is preliminary data.</text>
</comment>
<gene>
    <name evidence="1" type="ORF">B4U79_13074</name>
</gene>
<proteinExistence type="predicted"/>
<accession>A0A3S3PYS1</accession>
<reference evidence="1 2" key="1">
    <citation type="journal article" date="2018" name="Gigascience">
        <title>Genomes of trombidid mites reveal novel predicted allergens and laterally-transferred genes associated with secondary metabolism.</title>
        <authorList>
            <person name="Dong X."/>
            <person name="Chaisiri K."/>
            <person name="Xia D."/>
            <person name="Armstrong S.D."/>
            <person name="Fang Y."/>
            <person name="Donnelly M.J."/>
            <person name="Kadowaki T."/>
            <person name="McGarry J.W."/>
            <person name="Darby A.C."/>
            <person name="Makepeace B.L."/>
        </authorList>
    </citation>
    <scope>NUCLEOTIDE SEQUENCE [LARGE SCALE GENOMIC DNA]</scope>
    <source>
        <strain evidence="1">UoL-WK</strain>
    </source>
</reference>